<protein>
    <submittedName>
        <fullName evidence="2">Lysophospholipase</fullName>
    </submittedName>
</protein>
<dbReference type="Gene3D" id="3.40.50.1110">
    <property type="entry name" value="SGNH hydrolase"/>
    <property type="match status" value="1"/>
</dbReference>
<dbReference type="Proteomes" id="UP000279959">
    <property type="component" value="Chromosome"/>
</dbReference>
<dbReference type="Pfam" id="PF13472">
    <property type="entry name" value="Lipase_GDSL_2"/>
    <property type="match status" value="1"/>
</dbReference>
<organism evidence="2 3">
    <name type="scientific">Sphingobium amiense</name>
    <dbReference type="NCBI Taxonomy" id="135719"/>
    <lineage>
        <taxon>Bacteria</taxon>
        <taxon>Pseudomonadati</taxon>
        <taxon>Pseudomonadota</taxon>
        <taxon>Alphaproteobacteria</taxon>
        <taxon>Sphingomonadales</taxon>
        <taxon>Sphingomonadaceae</taxon>
        <taxon>Sphingobium</taxon>
    </lineage>
</organism>
<dbReference type="SUPFAM" id="SSF52266">
    <property type="entry name" value="SGNH hydrolase"/>
    <property type="match status" value="1"/>
</dbReference>
<name>A0A494W5V7_9SPHN</name>
<dbReference type="AlphaFoldDB" id="A0A494W5V7"/>
<dbReference type="GO" id="GO:0016788">
    <property type="term" value="F:hydrolase activity, acting on ester bonds"/>
    <property type="evidence" value="ECO:0007669"/>
    <property type="project" value="UniProtKB-ARBA"/>
</dbReference>
<accession>A0A494W5V7</accession>
<sequence>MLVGAGTFVAIMAAAWLGGLLPHDDGELPDDHERPGTCMLWFLGSSSIHRWTSLEKDLTPWDARNRGIDGAMLNDIASRFSKISPDEGRPAAIILYSGENDIAGGRDIRAIARDLARLSVTRDRVLKGVPLFILSMKPSPGRLQYLPRLQEYNLLLRHLVPKIKNAAYVDITGPLLADGMPRSHYREDAIHLSPSGYAILARVVRQTLDARMAPSVVQRCGKGRSAG</sequence>
<keyword evidence="3" id="KW-1185">Reference proteome</keyword>
<proteinExistence type="predicted"/>
<dbReference type="KEGG" id="sami:SAMIE_1020690"/>
<feature type="domain" description="SGNH hydrolase-type esterase" evidence="1">
    <location>
        <begin position="49"/>
        <end position="199"/>
    </location>
</feature>
<dbReference type="InterPro" id="IPR036514">
    <property type="entry name" value="SGNH_hydro_sf"/>
</dbReference>
<evidence type="ECO:0000313" key="2">
    <source>
        <dbReference type="EMBL" id="BBD98568.1"/>
    </source>
</evidence>
<gene>
    <name evidence="2" type="ORF">SAMIE_1020690</name>
</gene>
<dbReference type="EMBL" id="AP018664">
    <property type="protein sequence ID" value="BBD98568.1"/>
    <property type="molecule type" value="Genomic_DNA"/>
</dbReference>
<dbReference type="InterPro" id="IPR013830">
    <property type="entry name" value="SGNH_hydro"/>
</dbReference>
<evidence type="ECO:0000313" key="3">
    <source>
        <dbReference type="Proteomes" id="UP000279959"/>
    </source>
</evidence>
<evidence type="ECO:0000259" key="1">
    <source>
        <dbReference type="Pfam" id="PF13472"/>
    </source>
</evidence>
<reference evidence="2 3" key="1">
    <citation type="submission" date="2018-05" db="EMBL/GenBank/DDBJ databases">
        <title>Complete Genome Sequence of the Nonylphenol-Degrading Bacterium Sphingobium amiense DSM 16289T.</title>
        <authorList>
            <person name="Ootsuka M."/>
            <person name="Nishizawa T."/>
            <person name="Ohta H."/>
        </authorList>
    </citation>
    <scope>NUCLEOTIDE SEQUENCE [LARGE SCALE GENOMIC DNA]</scope>
    <source>
        <strain evidence="2 3">DSM 16289</strain>
    </source>
</reference>